<dbReference type="EMBL" id="QQOH01000002">
    <property type="protein sequence ID" value="RDE22909.1"/>
    <property type="molecule type" value="Genomic_DNA"/>
</dbReference>
<keyword evidence="1" id="KW-0812">Transmembrane</keyword>
<gene>
    <name evidence="4" type="ORF">DV711_10165</name>
</gene>
<dbReference type="AlphaFoldDB" id="A0A369WPB7"/>
<feature type="domain" description="Ice-binding protein C-terminal" evidence="3">
    <location>
        <begin position="165"/>
        <end position="186"/>
    </location>
</feature>
<keyword evidence="1" id="KW-1133">Transmembrane helix</keyword>
<dbReference type="InterPro" id="IPR013424">
    <property type="entry name" value="Ice-binding_C"/>
</dbReference>
<protein>
    <submittedName>
        <fullName evidence="4">PEP-CTERM sorting domain-containing protein</fullName>
    </submittedName>
</protein>
<accession>A0A369WPB7</accession>
<evidence type="ECO:0000259" key="3">
    <source>
        <dbReference type="Pfam" id="PF07589"/>
    </source>
</evidence>
<feature type="chain" id="PRO_5016678558" evidence="2">
    <location>
        <begin position="26"/>
        <end position="190"/>
    </location>
</feature>
<evidence type="ECO:0000256" key="1">
    <source>
        <dbReference type="SAM" id="Phobius"/>
    </source>
</evidence>
<reference evidence="4 5" key="1">
    <citation type="submission" date="2018-07" db="EMBL/GenBank/DDBJ databases">
        <title>Motiliproteus coralliicola sp. nov., a bacterium isolated from Coral.</title>
        <authorList>
            <person name="Wang G."/>
        </authorList>
    </citation>
    <scope>NUCLEOTIDE SEQUENCE [LARGE SCALE GENOMIC DNA]</scope>
    <source>
        <strain evidence="4 5">C34</strain>
    </source>
</reference>
<evidence type="ECO:0000256" key="2">
    <source>
        <dbReference type="SAM" id="SignalP"/>
    </source>
</evidence>
<keyword evidence="5" id="KW-1185">Reference proteome</keyword>
<dbReference type="Pfam" id="PF07589">
    <property type="entry name" value="PEP-CTERM"/>
    <property type="match status" value="1"/>
</dbReference>
<proteinExistence type="predicted"/>
<evidence type="ECO:0000313" key="4">
    <source>
        <dbReference type="EMBL" id="RDE22909.1"/>
    </source>
</evidence>
<evidence type="ECO:0000313" key="5">
    <source>
        <dbReference type="Proteomes" id="UP000253769"/>
    </source>
</evidence>
<name>A0A369WPB7_9GAMM</name>
<organism evidence="4 5">
    <name type="scientific">Motiliproteus coralliicola</name>
    <dbReference type="NCBI Taxonomy" id="2283196"/>
    <lineage>
        <taxon>Bacteria</taxon>
        <taxon>Pseudomonadati</taxon>
        <taxon>Pseudomonadota</taxon>
        <taxon>Gammaproteobacteria</taxon>
        <taxon>Oceanospirillales</taxon>
        <taxon>Oceanospirillaceae</taxon>
        <taxon>Motiliproteus</taxon>
    </lineage>
</organism>
<dbReference type="NCBIfam" id="TIGR02595">
    <property type="entry name" value="PEP_CTERM"/>
    <property type="match status" value="1"/>
</dbReference>
<sequence>MKWISNMKKILGLLALLFVANPANAILLDFEDSADLGVTLGGDMTWNSVGGGHLYNESFNNDDYIIFSTETYVNSFEMNAMPWENYGGGTIGLIDIAGLNNANQTVWSATVDLRNYTDWNNWYTVTVESANIMTLAFMAPGLAPHNNGFWPSVDNLVINEQSQEIPVPSTIALFFLGLAGLGFARKKKVV</sequence>
<feature type="transmembrane region" description="Helical" evidence="1">
    <location>
        <begin position="165"/>
        <end position="184"/>
    </location>
</feature>
<feature type="signal peptide" evidence="2">
    <location>
        <begin position="1"/>
        <end position="25"/>
    </location>
</feature>
<comment type="caution">
    <text evidence="4">The sequence shown here is derived from an EMBL/GenBank/DDBJ whole genome shotgun (WGS) entry which is preliminary data.</text>
</comment>
<keyword evidence="2" id="KW-0732">Signal</keyword>
<dbReference type="Proteomes" id="UP000253769">
    <property type="component" value="Unassembled WGS sequence"/>
</dbReference>
<dbReference type="OrthoDB" id="9911418at2"/>
<keyword evidence="1" id="KW-0472">Membrane</keyword>